<dbReference type="AlphaFoldDB" id="A0A5C4WKM0"/>
<keyword evidence="1" id="KW-0479">Metal-binding</keyword>
<evidence type="ECO:0000256" key="2">
    <source>
        <dbReference type="ARBA" id="ARBA00022833"/>
    </source>
</evidence>
<protein>
    <recommendedName>
        <fullName evidence="5">6-methylsalicylate decarboxylase</fullName>
        <ecNumber evidence="5">4.1.1.52</ecNumber>
    </recommendedName>
</protein>
<accession>A0A5C4WKM0</accession>
<evidence type="ECO:0000256" key="3">
    <source>
        <dbReference type="ARBA" id="ARBA00023239"/>
    </source>
</evidence>
<proteinExistence type="predicted"/>
<dbReference type="GO" id="GO:0047596">
    <property type="term" value="F:6-methylsalicylate decarboxylase activity"/>
    <property type="evidence" value="ECO:0007669"/>
    <property type="project" value="UniProtKB-EC"/>
</dbReference>
<dbReference type="PANTHER" id="PTHR21240">
    <property type="entry name" value="2-AMINO-3-CARBOXYLMUCONATE-6-SEMIALDEHYDE DECARBOXYLASE"/>
    <property type="match status" value="1"/>
</dbReference>
<dbReference type="GO" id="GO:0016787">
    <property type="term" value="F:hydrolase activity"/>
    <property type="evidence" value="ECO:0007669"/>
    <property type="project" value="UniProtKB-KW"/>
</dbReference>
<dbReference type="GO" id="GO:0046872">
    <property type="term" value="F:metal ion binding"/>
    <property type="evidence" value="ECO:0007669"/>
    <property type="project" value="UniProtKB-KW"/>
</dbReference>
<dbReference type="EC" id="4.1.1.52" evidence="5"/>
<reference evidence="7 8" key="1">
    <citation type="submission" date="2019-10" db="EMBL/GenBank/DDBJ databases">
        <title>Nonomuraea sp. nov., isolated from Phyllanthus amarus.</title>
        <authorList>
            <person name="Klykleung N."/>
            <person name="Tanasupawat S."/>
        </authorList>
    </citation>
    <scope>NUCLEOTIDE SEQUENCE [LARGE SCALE GENOMIC DNA]</scope>
    <source>
        <strain evidence="7 8">PA1-10</strain>
    </source>
</reference>
<dbReference type="InterPro" id="IPR032466">
    <property type="entry name" value="Metal_Hydrolase"/>
</dbReference>
<sequence>MSTQGLVDVHAHFTTPHYIEAAKAAGHVQPDGMPEDYWPRWSAEEHLAFMDEAGIAKAMLSLSSPGAHFGDDRAARSLSREINEFCAQTVREHPDRFGQFATLPLPDVDGALTEIAYCFDELDADGVALMSNHAGIRLADERLAPVLSELDRRAAVVLLHPTTCPGHEALSSSWPRPMMEFLFETARTVVDFVLSGAATRFSRIRLIVPHLGGVLPLLTARVEAFRTISGEPTGRVTVTEILGRFYYDLAGMPSKQQIAALTSIAGPDRLLYGSDYAWTRRELALHLLASLDSTLGDEHENWRALTTRNADLVLGQGPGR</sequence>
<dbReference type="InterPro" id="IPR032465">
    <property type="entry name" value="ACMSD"/>
</dbReference>
<organism evidence="7 8">
    <name type="scientific">Nonomuraea phyllanthi</name>
    <dbReference type="NCBI Taxonomy" id="2219224"/>
    <lineage>
        <taxon>Bacteria</taxon>
        <taxon>Bacillati</taxon>
        <taxon>Actinomycetota</taxon>
        <taxon>Actinomycetes</taxon>
        <taxon>Streptosporangiales</taxon>
        <taxon>Streptosporangiaceae</taxon>
        <taxon>Nonomuraea</taxon>
    </lineage>
</organism>
<dbReference type="PANTHER" id="PTHR21240:SF29">
    <property type="entry name" value="AMIDOHYDROLASE-RELATED DOMAIN-CONTAINING PROTEIN"/>
    <property type="match status" value="1"/>
</dbReference>
<comment type="catalytic activity">
    <reaction evidence="4">
        <text>6-methylsalicylate + H(+) = 3-methylphenol + CO2</text>
        <dbReference type="Rhea" id="RHEA:23112"/>
        <dbReference type="ChEBI" id="CHEBI:15378"/>
        <dbReference type="ChEBI" id="CHEBI:16526"/>
        <dbReference type="ChEBI" id="CHEBI:17231"/>
        <dbReference type="ChEBI" id="CHEBI:36658"/>
        <dbReference type="EC" id="4.1.1.52"/>
    </reaction>
    <physiologicalReaction direction="left-to-right" evidence="4">
        <dbReference type="Rhea" id="RHEA:23113"/>
    </physiologicalReaction>
</comment>
<dbReference type="GO" id="GO:0019748">
    <property type="term" value="P:secondary metabolic process"/>
    <property type="evidence" value="ECO:0007669"/>
    <property type="project" value="TreeGrafter"/>
</dbReference>
<comment type="caution">
    <text evidence="7">The sequence shown here is derived from an EMBL/GenBank/DDBJ whole genome shotgun (WGS) entry which is preliminary data.</text>
</comment>
<evidence type="ECO:0000259" key="6">
    <source>
        <dbReference type="Pfam" id="PF04909"/>
    </source>
</evidence>
<gene>
    <name evidence="7" type="ORF">FH608_016925</name>
</gene>
<dbReference type="SUPFAM" id="SSF51556">
    <property type="entry name" value="Metallo-dependent hydrolases"/>
    <property type="match status" value="1"/>
</dbReference>
<evidence type="ECO:0000313" key="7">
    <source>
        <dbReference type="EMBL" id="KAB8194840.1"/>
    </source>
</evidence>
<dbReference type="RefSeq" id="WP_139631432.1">
    <property type="nucleotide sequence ID" value="NZ_VDLX02000005.1"/>
</dbReference>
<dbReference type="EMBL" id="VDLX02000005">
    <property type="protein sequence ID" value="KAB8194840.1"/>
    <property type="molecule type" value="Genomic_DNA"/>
</dbReference>
<evidence type="ECO:0000256" key="1">
    <source>
        <dbReference type="ARBA" id="ARBA00022723"/>
    </source>
</evidence>
<dbReference type="GO" id="GO:0005829">
    <property type="term" value="C:cytosol"/>
    <property type="evidence" value="ECO:0007669"/>
    <property type="project" value="TreeGrafter"/>
</dbReference>
<keyword evidence="8" id="KW-1185">Reference proteome</keyword>
<dbReference type="Gene3D" id="3.20.20.140">
    <property type="entry name" value="Metal-dependent hydrolases"/>
    <property type="match status" value="1"/>
</dbReference>
<dbReference type="InterPro" id="IPR006680">
    <property type="entry name" value="Amidohydro-rel"/>
</dbReference>
<dbReference type="Pfam" id="PF04909">
    <property type="entry name" value="Amidohydro_2"/>
    <property type="match status" value="1"/>
</dbReference>
<evidence type="ECO:0000313" key="8">
    <source>
        <dbReference type="Proteomes" id="UP000312512"/>
    </source>
</evidence>
<evidence type="ECO:0000256" key="4">
    <source>
        <dbReference type="ARBA" id="ARBA00036832"/>
    </source>
</evidence>
<keyword evidence="2" id="KW-0862">Zinc</keyword>
<dbReference type="OrthoDB" id="149172at2"/>
<dbReference type="Proteomes" id="UP000312512">
    <property type="component" value="Unassembled WGS sequence"/>
</dbReference>
<keyword evidence="7" id="KW-0378">Hydrolase</keyword>
<feature type="domain" description="Amidohydrolase-related" evidence="6">
    <location>
        <begin position="7"/>
        <end position="293"/>
    </location>
</feature>
<keyword evidence="3" id="KW-0456">Lyase</keyword>
<name>A0A5C4WKM0_9ACTN</name>
<evidence type="ECO:0000256" key="5">
    <source>
        <dbReference type="ARBA" id="ARBA00038889"/>
    </source>
</evidence>